<keyword evidence="2" id="KW-1185">Reference proteome</keyword>
<proteinExistence type="predicted"/>
<accession>A0ABQ2ITW7</accession>
<dbReference type="Proteomes" id="UP000645517">
    <property type="component" value="Unassembled WGS sequence"/>
</dbReference>
<gene>
    <name evidence="1" type="ORF">GCM10010842_00260</name>
</gene>
<evidence type="ECO:0000313" key="1">
    <source>
        <dbReference type="EMBL" id="GGN27379.1"/>
    </source>
</evidence>
<dbReference type="EMBL" id="BMOR01000001">
    <property type="protein sequence ID" value="GGN27379.1"/>
    <property type="molecule type" value="Genomic_DNA"/>
</dbReference>
<protein>
    <submittedName>
        <fullName evidence="1">Uncharacterized protein</fullName>
    </submittedName>
</protein>
<comment type="caution">
    <text evidence="1">The sequence shown here is derived from an EMBL/GenBank/DDBJ whole genome shotgun (WGS) entry which is preliminary data.</text>
</comment>
<sequence length="97" mass="10033">MLGAGGVGFPRRGGKARAGAVAFQTRAEILQGVSRPADSAWGLPGGEGWRRVCRLCLGALSGMAGAAVRYAWGVFARMGGNLERAGFITIPSRGAVW</sequence>
<organism evidence="1 2">
    <name type="scientific">Deinococcus daejeonensis</name>
    <dbReference type="NCBI Taxonomy" id="1007098"/>
    <lineage>
        <taxon>Bacteria</taxon>
        <taxon>Thermotogati</taxon>
        <taxon>Deinococcota</taxon>
        <taxon>Deinococci</taxon>
        <taxon>Deinococcales</taxon>
        <taxon>Deinococcaceae</taxon>
        <taxon>Deinococcus</taxon>
    </lineage>
</organism>
<name>A0ABQ2ITW7_9DEIO</name>
<evidence type="ECO:0000313" key="2">
    <source>
        <dbReference type="Proteomes" id="UP000645517"/>
    </source>
</evidence>
<reference evidence="2" key="1">
    <citation type="journal article" date="2019" name="Int. J. Syst. Evol. Microbiol.">
        <title>The Global Catalogue of Microorganisms (GCM) 10K type strain sequencing project: providing services to taxonomists for standard genome sequencing and annotation.</title>
        <authorList>
            <consortium name="The Broad Institute Genomics Platform"/>
            <consortium name="The Broad Institute Genome Sequencing Center for Infectious Disease"/>
            <person name="Wu L."/>
            <person name="Ma J."/>
        </authorList>
    </citation>
    <scope>NUCLEOTIDE SEQUENCE [LARGE SCALE GENOMIC DNA]</scope>
    <source>
        <strain evidence="2">JCM 16918</strain>
    </source>
</reference>